<feature type="region of interest" description="Disordered" evidence="3">
    <location>
        <begin position="163"/>
        <end position="182"/>
    </location>
</feature>
<feature type="compositionally biased region" description="Polar residues" evidence="3">
    <location>
        <begin position="398"/>
        <end position="408"/>
    </location>
</feature>
<feature type="compositionally biased region" description="Polar residues" evidence="3">
    <location>
        <begin position="582"/>
        <end position="592"/>
    </location>
</feature>
<name>A0A5C3LXU6_9AGAR</name>
<keyword evidence="2" id="KW-0378">Hydrolase</keyword>
<dbReference type="CDD" id="cd09906">
    <property type="entry name" value="H3TH_YEN1"/>
    <property type="match status" value="1"/>
</dbReference>
<proteinExistence type="predicted"/>
<dbReference type="InterPro" id="IPR029060">
    <property type="entry name" value="PIN-like_dom_sf"/>
</dbReference>
<dbReference type="PANTHER" id="PTHR11081">
    <property type="entry name" value="FLAP ENDONUCLEASE FAMILY MEMBER"/>
    <property type="match status" value="1"/>
</dbReference>
<dbReference type="Pfam" id="PF18380">
    <property type="entry name" value="GEN1_C"/>
    <property type="match status" value="1"/>
</dbReference>
<dbReference type="InterPro" id="IPR006085">
    <property type="entry name" value="XPG_DNA_repair_N"/>
</dbReference>
<dbReference type="SMART" id="SM00485">
    <property type="entry name" value="XPGN"/>
    <property type="match status" value="1"/>
</dbReference>
<feature type="region of interest" description="Disordered" evidence="3">
    <location>
        <begin position="757"/>
        <end position="776"/>
    </location>
</feature>
<dbReference type="InterPro" id="IPR006086">
    <property type="entry name" value="XPG-I_dom"/>
</dbReference>
<dbReference type="GO" id="GO:0017108">
    <property type="term" value="F:5'-flap endonuclease activity"/>
    <property type="evidence" value="ECO:0007669"/>
    <property type="project" value="TreeGrafter"/>
</dbReference>
<dbReference type="SUPFAM" id="SSF47807">
    <property type="entry name" value="5' to 3' exonuclease, C-terminal subdomain"/>
    <property type="match status" value="1"/>
</dbReference>
<evidence type="ECO:0000313" key="6">
    <source>
        <dbReference type="EMBL" id="TFK37652.1"/>
    </source>
</evidence>
<feature type="region of interest" description="Disordered" evidence="3">
    <location>
        <begin position="476"/>
        <end position="513"/>
    </location>
</feature>
<dbReference type="InterPro" id="IPR006084">
    <property type="entry name" value="XPG/Rad2"/>
</dbReference>
<dbReference type="PANTHER" id="PTHR11081:SF75">
    <property type="entry name" value="ENDONUCLEASE, PUTATIVE (AFU_ORTHOLOGUE AFUA_3G13260)-RELATED"/>
    <property type="match status" value="1"/>
</dbReference>
<feature type="domain" description="XPG N-terminal" evidence="5">
    <location>
        <begin position="1"/>
        <end position="101"/>
    </location>
</feature>
<dbReference type="InterPro" id="IPR036279">
    <property type="entry name" value="5-3_exonuclease_C_sf"/>
</dbReference>
<dbReference type="Pfam" id="PF00867">
    <property type="entry name" value="XPG_I"/>
    <property type="match status" value="1"/>
</dbReference>
<feature type="region of interest" description="Disordered" evidence="3">
    <location>
        <begin position="895"/>
        <end position="952"/>
    </location>
</feature>
<dbReference type="PRINTS" id="PR00853">
    <property type="entry name" value="XPGRADSUPER"/>
</dbReference>
<organism evidence="6 7">
    <name type="scientific">Crucibulum laeve</name>
    <dbReference type="NCBI Taxonomy" id="68775"/>
    <lineage>
        <taxon>Eukaryota</taxon>
        <taxon>Fungi</taxon>
        <taxon>Dikarya</taxon>
        <taxon>Basidiomycota</taxon>
        <taxon>Agaricomycotina</taxon>
        <taxon>Agaricomycetes</taxon>
        <taxon>Agaricomycetidae</taxon>
        <taxon>Agaricales</taxon>
        <taxon>Agaricineae</taxon>
        <taxon>Nidulariaceae</taxon>
        <taxon>Crucibulum</taxon>
    </lineage>
</organism>
<feature type="compositionally biased region" description="Polar residues" evidence="3">
    <location>
        <begin position="929"/>
        <end position="945"/>
    </location>
</feature>
<evidence type="ECO:0000259" key="5">
    <source>
        <dbReference type="SMART" id="SM00485"/>
    </source>
</evidence>
<gene>
    <name evidence="6" type="ORF">BDQ12DRAFT_705822</name>
</gene>
<dbReference type="InterPro" id="IPR037316">
    <property type="entry name" value="Yen1_H3TH"/>
</dbReference>
<dbReference type="Proteomes" id="UP000308652">
    <property type="component" value="Unassembled WGS sequence"/>
</dbReference>
<sequence>MGVSGLWDILRPAAKIRSLTELAITEGFEANPGGVRGFRIGIDASIWFFHAEYGKEGENPVLRTLFFRCATLMHSPFLPLFVFDGPKRPDIKRGKKISKTSHKLIPGMKAIVEAFGFEWRTAPGEAEAELAYLNRIGVIDGILSDDVDNFLFGAETVIRNPSNNLSGNRANPALNSAGKDDKNHTRVYRRSDITDHPDICLTRGGLILIGLMRGGDYHQAGVSRCGVTIAHGLAKCGFGDSLYKAATTLPRDKLSQFLSTWRHELRHELRTNAQGHIGRKNPSLANAIPEDFPDINILQSYVTPITSESLGKESNNLKLTWSKEPDLAKLAATCEFYFEWGYKEAIIKRFRTVIWPSAVLRILRRTVLELEASDSQDTNLETSRKTHSVDGASRIPYPSTTKTSGTLPKSIAPQFSSLSLGQYKGCLSDDSDIEKDSNEHLIVKIHSTRTHTSTDGILEYRLEIAPSTLVQIAESGIKGTRLPEGPDEWASDADDDICEGSKGGKKPIPDPNSHLRLWMPACMVRVAEPKLVKDFEEEAQRKVSKKSKKQLAQGRKASSGDKQTEGGLSNNPSPSDIRLASAASSSMGNQMVTEYKPSSDDELPRPTQVSKQKSTPKFSKKAPSRLAAKTVAPDALGADENGSDRSDDDDIPATMGRLVKSTLSRTTYTASVNSSSMSLKPDTHSSNRLRVSKPAIRDLTKKPLAPTASGGLKDFFAVSKPLYGANTSKQKTNLASATSSNLREHIQSEIHVPFVDVSDSEDSTEGNNLFKSKQPHCASVRSTSNVANPAPFPLSLQCDTQPVDGHRIHPKPKMRLHSEHPVKDTRTRKKSISSSPESDSYKHGLQKSPRKSDIHSSPRSISSTPLRYKAVGRLQYASSSSNHLSHTAENADVIELSSDSEPSSPPPPPSMKTLPPLLAARARATMRTNSATPMQSSLRDYATSTTKRKTITQRKALQTEDVIDLT</sequence>
<evidence type="ECO:0000259" key="4">
    <source>
        <dbReference type="SMART" id="SM00484"/>
    </source>
</evidence>
<accession>A0A5C3LXU6</accession>
<dbReference type="EMBL" id="ML213607">
    <property type="protein sequence ID" value="TFK37652.1"/>
    <property type="molecule type" value="Genomic_DNA"/>
</dbReference>
<dbReference type="STRING" id="68775.A0A5C3LXU6"/>
<dbReference type="GO" id="GO:0008821">
    <property type="term" value="F:crossover junction DNA endonuclease activity"/>
    <property type="evidence" value="ECO:0007669"/>
    <property type="project" value="InterPro"/>
</dbReference>
<reference evidence="6 7" key="1">
    <citation type="journal article" date="2019" name="Nat. Ecol. Evol.">
        <title>Megaphylogeny resolves global patterns of mushroom evolution.</title>
        <authorList>
            <person name="Varga T."/>
            <person name="Krizsan K."/>
            <person name="Foldi C."/>
            <person name="Dima B."/>
            <person name="Sanchez-Garcia M."/>
            <person name="Sanchez-Ramirez S."/>
            <person name="Szollosi G.J."/>
            <person name="Szarkandi J.G."/>
            <person name="Papp V."/>
            <person name="Albert L."/>
            <person name="Andreopoulos W."/>
            <person name="Angelini C."/>
            <person name="Antonin V."/>
            <person name="Barry K.W."/>
            <person name="Bougher N.L."/>
            <person name="Buchanan P."/>
            <person name="Buyck B."/>
            <person name="Bense V."/>
            <person name="Catcheside P."/>
            <person name="Chovatia M."/>
            <person name="Cooper J."/>
            <person name="Damon W."/>
            <person name="Desjardin D."/>
            <person name="Finy P."/>
            <person name="Geml J."/>
            <person name="Haridas S."/>
            <person name="Hughes K."/>
            <person name="Justo A."/>
            <person name="Karasinski D."/>
            <person name="Kautmanova I."/>
            <person name="Kiss B."/>
            <person name="Kocsube S."/>
            <person name="Kotiranta H."/>
            <person name="LaButti K.M."/>
            <person name="Lechner B.E."/>
            <person name="Liimatainen K."/>
            <person name="Lipzen A."/>
            <person name="Lukacs Z."/>
            <person name="Mihaltcheva S."/>
            <person name="Morgado L.N."/>
            <person name="Niskanen T."/>
            <person name="Noordeloos M.E."/>
            <person name="Ohm R.A."/>
            <person name="Ortiz-Santana B."/>
            <person name="Ovrebo C."/>
            <person name="Racz N."/>
            <person name="Riley R."/>
            <person name="Savchenko A."/>
            <person name="Shiryaev A."/>
            <person name="Soop K."/>
            <person name="Spirin V."/>
            <person name="Szebenyi C."/>
            <person name="Tomsovsky M."/>
            <person name="Tulloss R.E."/>
            <person name="Uehling J."/>
            <person name="Grigoriev I.V."/>
            <person name="Vagvolgyi C."/>
            <person name="Papp T."/>
            <person name="Martin F.M."/>
            <person name="Miettinen O."/>
            <person name="Hibbett D.S."/>
            <person name="Nagy L.G."/>
        </authorList>
    </citation>
    <scope>NUCLEOTIDE SEQUENCE [LARGE SCALE GENOMIC DNA]</scope>
    <source>
        <strain evidence="6 7">CBS 166.37</strain>
    </source>
</reference>
<dbReference type="InterPro" id="IPR041177">
    <property type="entry name" value="GEN1_C"/>
</dbReference>
<dbReference type="AlphaFoldDB" id="A0A5C3LXU6"/>
<feature type="region of interest" description="Disordered" evidence="3">
    <location>
        <begin position="539"/>
        <end position="653"/>
    </location>
</feature>
<evidence type="ECO:0000256" key="1">
    <source>
        <dbReference type="ARBA" id="ARBA00022722"/>
    </source>
</evidence>
<feature type="compositionally biased region" description="Polar residues" evidence="3">
    <location>
        <begin position="607"/>
        <end position="617"/>
    </location>
</feature>
<feature type="compositionally biased region" description="Acidic residues" evidence="3">
    <location>
        <begin position="485"/>
        <end position="498"/>
    </location>
</feature>
<evidence type="ECO:0000313" key="7">
    <source>
        <dbReference type="Proteomes" id="UP000308652"/>
    </source>
</evidence>
<feature type="domain" description="XPG-I" evidence="4">
    <location>
        <begin position="113"/>
        <end position="193"/>
    </location>
</feature>
<dbReference type="OrthoDB" id="2959108at2759"/>
<feature type="compositionally biased region" description="Low complexity" evidence="3">
    <location>
        <begin position="911"/>
        <end position="928"/>
    </location>
</feature>
<feature type="region of interest" description="Disordered" evidence="3">
    <location>
        <begin position="374"/>
        <end position="408"/>
    </location>
</feature>
<dbReference type="Pfam" id="PF00752">
    <property type="entry name" value="XPG_N"/>
    <property type="match status" value="1"/>
</dbReference>
<dbReference type="Gene3D" id="3.40.50.1010">
    <property type="entry name" value="5'-nuclease"/>
    <property type="match status" value="2"/>
</dbReference>
<dbReference type="SMART" id="SM00484">
    <property type="entry name" value="XPGI"/>
    <property type="match status" value="1"/>
</dbReference>
<dbReference type="SUPFAM" id="SSF88723">
    <property type="entry name" value="PIN domain-like"/>
    <property type="match status" value="1"/>
</dbReference>
<evidence type="ECO:0000256" key="2">
    <source>
        <dbReference type="ARBA" id="ARBA00022801"/>
    </source>
</evidence>
<evidence type="ECO:0000256" key="3">
    <source>
        <dbReference type="SAM" id="MobiDB-lite"/>
    </source>
</evidence>
<dbReference type="GO" id="GO:0006281">
    <property type="term" value="P:DNA repair"/>
    <property type="evidence" value="ECO:0007669"/>
    <property type="project" value="UniProtKB-ARBA"/>
</dbReference>
<keyword evidence="7" id="KW-1185">Reference proteome</keyword>
<feature type="compositionally biased region" description="Basic and acidic residues" evidence="3">
    <location>
        <begin position="816"/>
        <end position="825"/>
    </location>
</feature>
<feature type="region of interest" description="Disordered" evidence="3">
    <location>
        <begin position="781"/>
        <end position="865"/>
    </location>
</feature>
<dbReference type="CDD" id="cd09870">
    <property type="entry name" value="PIN_YEN1"/>
    <property type="match status" value="1"/>
</dbReference>
<keyword evidence="1" id="KW-0540">Nuclease</keyword>
<evidence type="ECO:0008006" key="8">
    <source>
        <dbReference type="Google" id="ProtNLM"/>
    </source>
</evidence>
<protein>
    <recommendedName>
        <fullName evidence="8">XPG-I domain-containing protein</fullName>
    </recommendedName>
</protein>